<comment type="caution">
    <text evidence="2">The sequence shown here is derived from an EMBL/GenBank/DDBJ whole genome shotgun (WGS) entry which is preliminary data.</text>
</comment>
<proteinExistence type="predicted"/>
<evidence type="ECO:0000313" key="2">
    <source>
        <dbReference type="EMBL" id="KAF5464238.1"/>
    </source>
</evidence>
<reference evidence="2" key="2">
    <citation type="submission" date="2020-03" db="EMBL/GenBank/DDBJ databases">
        <title>Walnut 2.0.</title>
        <authorList>
            <person name="Marrano A."/>
            <person name="Britton M."/>
            <person name="Zimin A.V."/>
            <person name="Zaini P.A."/>
            <person name="Workman R."/>
            <person name="Puiu D."/>
            <person name="Bianco L."/>
            <person name="Allen B.J."/>
            <person name="Troggio M."/>
            <person name="Leslie C.A."/>
            <person name="Timp W."/>
            <person name="Dendekar A."/>
            <person name="Salzberg S.L."/>
            <person name="Neale D.B."/>
        </authorList>
    </citation>
    <scope>NUCLEOTIDE SEQUENCE</scope>
    <source>
        <tissue evidence="2">Leaves</tissue>
    </source>
</reference>
<evidence type="ECO:0000259" key="1">
    <source>
        <dbReference type="Pfam" id="PF13966"/>
    </source>
</evidence>
<dbReference type="PANTHER" id="PTHR33116">
    <property type="entry name" value="REVERSE TRANSCRIPTASE ZINC-BINDING DOMAIN-CONTAINING PROTEIN-RELATED-RELATED"/>
    <property type="match status" value="1"/>
</dbReference>
<dbReference type="EMBL" id="LIHL02000007">
    <property type="protein sequence ID" value="KAF5464238.1"/>
    <property type="molecule type" value="Genomic_DNA"/>
</dbReference>
<organism evidence="2 3">
    <name type="scientific">Juglans regia</name>
    <name type="common">English walnut</name>
    <dbReference type="NCBI Taxonomy" id="51240"/>
    <lineage>
        <taxon>Eukaryota</taxon>
        <taxon>Viridiplantae</taxon>
        <taxon>Streptophyta</taxon>
        <taxon>Embryophyta</taxon>
        <taxon>Tracheophyta</taxon>
        <taxon>Spermatophyta</taxon>
        <taxon>Magnoliopsida</taxon>
        <taxon>eudicotyledons</taxon>
        <taxon>Gunneridae</taxon>
        <taxon>Pentapetalae</taxon>
        <taxon>rosids</taxon>
        <taxon>fabids</taxon>
        <taxon>Fagales</taxon>
        <taxon>Juglandaceae</taxon>
        <taxon>Juglans</taxon>
    </lineage>
</organism>
<accession>A0A834CT76</accession>
<protein>
    <recommendedName>
        <fullName evidence="1">Reverse transcriptase zinc-binding domain-containing protein</fullName>
    </recommendedName>
</protein>
<feature type="domain" description="Reverse transcriptase zinc-binding" evidence="1">
    <location>
        <begin position="257"/>
        <end position="320"/>
    </location>
</feature>
<gene>
    <name evidence="2" type="ORF">F2P56_014330</name>
</gene>
<feature type="non-terminal residue" evidence="2">
    <location>
        <position position="322"/>
    </location>
</feature>
<sequence>MALPLQDVASDASASLNLSPPTEPPAPSNDLLIFVNGGKHSIRRLVEILGIYERWSGQLISKEKSAFYLSKNISSTRVSALLRLIGFREGNFSATYLGAPLVSRRLTTRIIEPLVEKVRKKVARWKFKLLSPGGRSKYLKDGHVSLAATNYRGSRLWRSILSMLPKVSKNVKVLVRGGNASFWYDRWLALGPLSVWVEDIANSKLRINECWLENCWDVERLTELVREEATMEIIQNTHVGKTGSDVFVWKPSKVGNFLTATTWEVVRKWGDQMQWKEWVWHRLLPKRISIFVWKAYFRYLAVDERMKARGVAMASSCDCCIR</sequence>
<dbReference type="AlphaFoldDB" id="A0A834CT76"/>
<reference evidence="2" key="1">
    <citation type="submission" date="2015-10" db="EMBL/GenBank/DDBJ databases">
        <authorList>
            <person name="Martinez-Garcia P.J."/>
            <person name="Crepeau M.W."/>
            <person name="Puiu D."/>
            <person name="Gonzalez-Ibeas D."/>
            <person name="Whalen J."/>
            <person name="Stevens K."/>
            <person name="Paul R."/>
            <person name="Butterfield T."/>
            <person name="Britton M."/>
            <person name="Reagan R."/>
            <person name="Chakraborty S."/>
            <person name="Walawage S.L."/>
            <person name="Vasquez-Gross H.A."/>
            <person name="Cardeno C."/>
            <person name="Famula R."/>
            <person name="Pratt K."/>
            <person name="Kuruganti S."/>
            <person name="Aradhya M.K."/>
            <person name="Leslie C.A."/>
            <person name="Dandekar A.M."/>
            <person name="Salzberg S.L."/>
            <person name="Wegrzyn J.L."/>
            <person name="Langley C.H."/>
            <person name="Neale D.B."/>
        </authorList>
    </citation>
    <scope>NUCLEOTIDE SEQUENCE</scope>
    <source>
        <tissue evidence="2">Leaves</tissue>
    </source>
</reference>
<dbReference type="InterPro" id="IPR026960">
    <property type="entry name" value="RVT-Znf"/>
</dbReference>
<dbReference type="Proteomes" id="UP000619265">
    <property type="component" value="Unassembled WGS sequence"/>
</dbReference>
<dbReference type="Pfam" id="PF13966">
    <property type="entry name" value="zf-RVT"/>
    <property type="match status" value="1"/>
</dbReference>
<name>A0A834CT76_JUGRE</name>
<dbReference type="Gramene" id="Jr07_06350_p1">
    <property type="protein sequence ID" value="cds.Jr07_06350_p1"/>
    <property type="gene ID" value="Jr07_06350"/>
</dbReference>
<dbReference type="PANTHER" id="PTHR33116:SF80">
    <property type="entry name" value="REVERSE TRANSCRIPTASE ZINC-BINDING DOMAIN-CONTAINING PROTEIN"/>
    <property type="match status" value="1"/>
</dbReference>
<evidence type="ECO:0000313" key="3">
    <source>
        <dbReference type="Proteomes" id="UP000619265"/>
    </source>
</evidence>